<organism evidence="3 4">
    <name type="scientific">Monilinia laxa</name>
    <name type="common">Brown rot fungus</name>
    <name type="synonym">Sclerotinia laxa</name>
    <dbReference type="NCBI Taxonomy" id="61186"/>
    <lineage>
        <taxon>Eukaryota</taxon>
        <taxon>Fungi</taxon>
        <taxon>Dikarya</taxon>
        <taxon>Ascomycota</taxon>
        <taxon>Pezizomycotina</taxon>
        <taxon>Leotiomycetes</taxon>
        <taxon>Helotiales</taxon>
        <taxon>Sclerotiniaceae</taxon>
        <taxon>Monilinia</taxon>
    </lineage>
</organism>
<proteinExistence type="predicted"/>
<feature type="compositionally biased region" description="Polar residues" evidence="1">
    <location>
        <begin position="49"/>
        <end position="62"/>
    </location>
</feature>
<keyword evidence="2" id="KW-0472">Membrane</keyword>
<keyword evidence="4" id="KW-1185">Reference proteome</keyword>
<evidence type="ECO:0008006" key="5">
    <source>
        <dbReference type="Google" id="ProtNLM"/>
    </source>
</evidence>
<sequence>MGKETPQPYKADTYRNEPETSNAATSSSSAGFLNHMDQDYPEEDLPSYEETSSSAPLLSQTDALPVNNAQSARGVEWYIPPPDLPFSSHDYSSSDFWTRFPNYSTDPDTLRQMILEQAQYAPTYHVELSGTHKETERRHKKDSTETITDFHIRLNLTHLLTTGIRTGGKLEILPDNQKGYRGGIIKSFEPSLSNSDIESGSTGDELQAWCHKFVSDPSKMKCFIFERKIINHDKSHLEYLLRRIVTSTNYRGQVYVNFPTSHKRVIVYSPHIINEWRMTPWIRWFFYLTFLWVFSWPILFLITRRYEVVKAIYEYADRPAGTGVSARKATVQSEDEFVHHWEAALRSAILGRMIKKDSCLDEDYRVQVLQEEFARGQAAARVLQGTTGNAFADGTIGVMSAATTLVGDFNEARGWGYDS</sequence>
<protein>
    <recommendedName>
        <fullName evidence="5">ABC transporter protein</fullName>
    </recommendedName>
</protein>
<evidence type="ECO:0000256" key="2">
    <source>
        <dbReference type="SAM" id="Phobius"/>
    </source>
</evidence>
<dbReference type="Proteomes" id="UP000326757">
    <property type="component" value="Unassembled WGS sequence"/>
</dbReference>
<dbReference type="PANTHER" id="PTHR37848:SF1">
    <property type="entry name" value="SUN DOMAIN-CONTAINING PROTEIN"/>
    <property type="match status" value="1"/>
</dbReference>
<dbReference type="AlphaFoldDB" id="A0A5N6JQW3"/>
<keyword evidence="2" id="KW-0812">Transmembrane</keyword>
<reference evidence="3 4" key="1">
    <citation type="submission" date="2019-06" db="EMBL/GenBank/DDBJ databases">
        <title>Genome Sequence of the Brown Rot Fungal Pathogen Monilinia laxa.</title>
        <authorList>
            <person name="De Miccolis Angelini R.M."/>
            <person name="Landi L."/>
            <person name="Abate D."/>
            <person name="Pollastro S."/>
            <person name="Romanazzi G."/>
            <person name="Faretra F."/>
        </authorList>
    </citation>
    <scope>NUCLEOTIDE SEQUENCE [LARGE SCALE GENOMIC DNA]</scope>
    <source>
        <strain evidence="3 4">Mlax316</strain>
    </source>
</reference>
<evidence type="ECO:0000313" key="3">
    <source>
        <dbReference type="EMBL" id="KAB8291166.1"/>
    </source>
</evidence>
<feature type="transmembrane region" description="Helical" evidence="2">
    <location>
        <begin position="281"/>
        <end position="302"/>
    </location>
</feature>
<evidence type="ECO:0000256" key="1">
    <source>
        <dbReference type="SAM" id="MobiDB-lite"/>
    </source>
</evidence>
<feature type="region of interest" description="Disordered" evidence="1">
    <location>
        <begin position="1"/>
        <end position="62"/>
    </location>
</feature>
<dbReference type="OrthoDB" id="203796at2759"/>
<name>A0A5N6JQW3_MONLA</name>
<keyword evidence="2" id="KW-1133">Transmembrane helix</keyword>
<evidence type="ECO:0000313" key="4">
    <source>
        <dbReference type="Proteomes" id="UP000326757"/>
    </source>
</evidence>
<accession>A0A5N6JQW3</accession>
<dbReference type="EMBL" id="VIGI01000015">
    <property type="protein sequence ID" value="KAB8291166.1"/>
    <property type="molecule type" value="Genomic_DNA"/>
</dbReference>
<comment type="caution">
    <text evidence="3">The sequence shown here is derived from an EMBL/GenBank/DDBJ whole genome shotgun (WGS) entry which is preliminary data.</text>
</comment>
<feature type="compositionally biased region" description="Low complexity" evidence="1">
    <location>
        <begin position="20"/>
        <end position="30"/>
    </location>
</feature>
<dbReference type="PANTHER" id="PTHR37848">
    <property type="entry name" value="EXPRESSED PROTEIN"/>
    <property type="match status" value="1"/>
</dbReference>
<gene>
    <name evidence="3" type="ORF">EYC80_009854</name>
</gene>